<evidence type="ECO:0000256" key="3">
    <source>
        <dbReference type="ARBA" id="ARBA00023004"/>
    </source>
</evidence>
<dbReference type="InterPro" id="IPR041698">
    <property type="entry name" value="Methyltransf_25"/>
</dbReference>
<dbReference type="Gene3D" id="3.20.20.70">
    <property type="entry name" value="Aldolase class I"/>
    <property type="match status" value="1"/>
</dbReference>
<dbReference type="SFLD" id="SFLDS00029">
    <property type="entry name" value="Radical_SAM"/>
    <property type="match status" value="1"/>
</dbReference>
<dbReference type="Pfam" id="PF13649">
    <property type="entry name" value="Methyltransf_25"/>
    <property type="match status" value="1"/>
</dbReference>
<keyword evidence="2" id="KW-0479">Metal-binding</keyword>
<dbReference type="PANTHER" id="PTHR11228">
    <property type="entry name" value="RADICAL SAM DOMAIN PROTEIN"/>
    <property type="match status" value="1"/>
</dbReference>
<dbReference type="GO" id="GO:0006783">
    <property type="term" value="P:heme biosynthetic process"/>
    <property type="evidence" value="ECO:0007669"/>
    <property type="project" value="TreeGrafter"/>
</dbReference>
<dbReference type="PANTHER" id="PTHR11228:SF7">
    <property type="entry name" value="PQQA PEPTIDE CYCLASE"/>
    <property type="match status" value="1"/>
</dbReference>
<dbReference type="InterPro" id="IPR058240">
    <property type="entry name" value="rSAM_sf"/>
</dbReference>
<dbReference type="CDD" id="cd01335">
    <property type="entry name" value="Radical_SAM"/>
    <property type="match status" value="1"/>
</dbReference>
<feature type="domain" description="Radical SAM core" evidence="5">
    <location>
        <begin position="379"/>
        <end position="598"/>
    </location>
</feature>
<dbReference type="SFLD" id="SFLDG01067">
    <property type="entry name" value="SPASM/twitch_domain_containing"/>
    <property type="match status" value="1"/>
</dbReference>
<evidence type="ECO:0000256" key="1">
    <source>
        <dbReference type="ARBA" id="ARBA00022691"/>
    </source>
</evidence>
<name>R9CCM2_9CLOT</name>
<dbReference type="SUPFAM" id="SSF53335">
    <property type="entry name" value="S-adenosyl-L-methionine-dependent methyltransferases"/>
    <property type="match status" value="1"/>
</dbReference>
<dbReference type="AlphaFoldDB" id="R9CCM2"/>
<dbReference type="EMBL" id="ASRV01000133">
    <property type="protein sequence ID" value="EOR24956.1"/>
    <property type="molecule type" value="Genomic_DNA"/>
</dbReference>
<accession>R9CCM2</accession>
<keyword evidence="7" id="KW-1185">Reference proteome</keyword>
<sequence length="692" mass="79407">MNVLKGLYKIINLFLCKKYTNLNDIANSYTRVSENYNKSFLKEMHKYNKEMLNKVIIRYSDDKVNLSPNILDLACGTGFNSNFINSRIKNSKFTLVDISEGMLNQAKNNYSLNAEFIENDMISFLKNSKDNTFDIVICAWAIKYQNPHEIIKEVSRVLKKDGYFAVIVNLKDTLPEVRKIYPKLILKNYTKVNRIMKELPNPISHKSFRRWFEKENFKKLEIASGSHKFSFKDTKDLVLFITSTGALAGFDAMVDMEDESIKDSMIKLFNEKRLIQLLINMFGGFLEMISNAIPIIKAMINNNVRKNFFYIHMRFKESKNYKAINIIKCGMNVIKNDRLVIHNGNFVVNSFLPPLNSIAYKSIVDAVPGEKAEFFYNHTTGRRLAPISTYIAITGRCMYNCWHCSAKRFIKDKKDKSKEMTTNEIKDIIKSLQDLGVGIIGFTGGEPLLRLDLEEIISSIDNRSISYLFTNGYSLNINKAKTLKKAGLFGIGISIDSIYKENHDKKRGYNGAYENSISAIKNSKEAGLYTMAQTVCTKEMLKSGEIYKLGKFLKTLGVDELRILEPIPCGSLLVNSNEIFSKEDKDELIDLHIEFNKDKNYPKTSVFPYVESKDQFGCGAGVQHSYIDNEGNFLPCDFVPEAFGNVLKEDIKDIWDKMHEKLGRAKTYCYAKKCDKCSENDLPRYYKLLRGE</sequence>
<dbReference type="InterPro" id="IPR013785">
    <property type="entry name" value="Aldolase_TIM"/>
</dbReference>
<dbReference type="InterPro" id="IPR050377">
    <property type="entry name" value="Radical_SAM_PqqE_MftC-like"/>
</dbReference>
<dbReference type="GO" id="GO:0003824">
    <property type="term" value="F:catalytic activity"/>
    <property type="evidence" value="ECO:0007669"/>
    <property type="project" value="InterPro"/>
</dbReference>
<dbReference type="SMART" id="SM00729">
    <property type="entry name" value="Elp3"/>
    <property type="match status" value="1"/>
</dbReference>
<dbReference type="CDD" id="cd02440">
    <property type="entry name" value="AdoMet_MTases"/>
    <property type="match status" value="1"/>
</dbReference>
<dbReference type="PROSITE" id="PS51918">
    <property type="entry name" value="RADICAL_SAM"/>
    <property type="match status" value="1"/>
</dbReference>
<dbReference type="RefSeq" id="WP_016207624.1">
    <property type="nucleotide sequence ID" value="NZ_ASRV01000133.1"/>
</dbReference>
<keyword evidence="4" id="KW-0411">Iron-sulfur</keyword>
<evidence type="ECO:0000313" key="7">
    <source>
        <dbReference type="Proteomes" id="UP000013988"/>
    </source>
</evidence>
<reference evidence="6 7" key="1">
    <citation type="submission" date="2013-03" db="EMBL/GenBank/DDBJ databases">
        <title>Whole genome shotgun sequencing of Clostridium sartagoforme AAU1.</title>
        <authorList>
            <person name="Joshi C.G."/>
            <person name="Duggirala S.M."/>
            <person name="Nathani N.M."/>
            <person name="Bhatt V.D."/>
            <person name="Patel A.K."/>
            <person name="Pandya P.R."/>
            <person name="KaPatel J.A."/>
        </authorList>
    </citation>
    <scope>NUCLEOTIDE SEQUENCE [LARGE SCALE GENOMIC DNA]</scope>
    <source>
        <strain evidence="6 7">AAU1</strain>
    </source>
</reference>
<dbReference type="InterPro" id="IPR023885">
    <property type="entry name" value="4Fe4S-binding_SPASM_dom"/>
</dbReference>
<gene>
    <name evidence="6" type="ORF">A500_11444</name>
</gene>
<dbReference type="PATRIC" id="fig|1202534.3.peg.2270"/>
<dbReference type="GO" id="GO:0051536">
    <property type="term" value="F:iron-sulfur cluster binding"/>
    <property type="evidence" value="ECO:0007669"/>
    <property type="project" value="UniProtKB-KW"/>
</dbReference>
<keyword evidence="1" id="KW-0949">S-adenosyl-L-methionine</keyword>
<protein>
    <recommendedName>
        <fullName evidence="5">Radical SAM core domain-containing protein</fullName>
    </recommendedName>
</protein>
<dbReference type="InterPro" id="IPR029063">
    <property type="entry name" value="SAM-dependent_MTases_sf"/>
</dbReference>
<evidence type="ECO:0000313" key="6">
    <source>
        <dbReference type="EMBL" id="EOR24956.1"/>
    </source>
</evidence>
<dbReference type="Pfam" id="PF04055">
    <property type="entry name" value="Radical_SAM"/>
    <property type="match status" value="1"/>
</dbReference>
<dbReference type="SUPFAM" id="SSF102114">
    <property type="entry name" value="Radical SAM enzymes"/>
    <property type="match status" value="1"/>
</dbReference>
<dbReference type="InterPro" id="IPR007197">
    <property type="entry name" value="rSAM"/>
</dbReference>
<dbReference type="OrthoDB" id="7021155at2"/>
<evidence type="ECO:0000256" key="4">
    <source>
        <dbReference type="ARBA" id="ARBA00023014"/>
    </source>
</evidence>
<evidence type="ECO:0000259" key="5">
    <source>
        <dbReference type="PROSITE" id="PS51918"/>
    </source>
</evidence>
<dbReference type="Gene3D" id="3.40.50.150">
    <property type="entry name" value="Vaccinia Virus protein VP39"/>
    <property type="match status" value="1"/>
</dbReference>
<keyword evidence="3" id="KW-0408">Iron</keyword>
<dbReference type="InterPro" id="IPR006638">
    <property type="entry name" value="Elp3/MiaA/NifB-like_rSAM"/>
</dbReference>
<dbReference type="Pfam" id="PF13186">
    <property type="entry name" value="SPASM"/>
    <property type="match status" value="1"/>
</dbReference>
<proteinExistence type="predicted"/>
<comment type="caution">
    <text evidence="6">The sequence shown here is derived from an EMBL/GenBank/DDBJ whole genome shotgun (WGS) entry which is preliminary data.</text>
</comment>
<dbReference type="Proteomes" id="UP000013988">
    <property type="component" value="Unassembled WGS sequence"/>
</dbReference>
<organism evidence="6 7">
    <name type="scientific">Clostridium sartagoforme AAU1</name>
    <dbReference type="NCBI Taxonomy" id="1202534"/>
    <lineage>
        <taxon>Bacteria</taxon>
        <taxon>Bacillati</taxon>
        <taxon>Bacillota</taxon>
        <taxon>Clostridia</taxon>
        <taxon>Eubacteriales</taxon>
        <taxon>Clostridiaceae</taxon>
        <taxon>Clostridium</taxon>
    </lineage>
</organism>
<evidence type="ECO:0000256" key="2">
    <source>
        <dbReference type="ARBA" id="ARBA00022723"/>
    </source>
</evidence>
<dbReference type="SFLD" id="SFLDG01386">
    <property type="entry name" value="main_SPASM_domain-containing"/>
    <property type="match status" value="1"/>
</dbReference>
<dbReference type="GO" id="GO:0046872">
    <property type="term" value="F:metal ion binding"/>
    <property type="evidence" value="ECO:0007669"/>
    <property type="project" value="UniProtKB-KW"/>
</dbReference>